<dbReference type="CDD" id="cd19165">
    <property type="entry name" value="HemeO"/>
    <property type="match status" value="1"/>
</dbReference>
<dbReference type="SUPFAM" id="SSF48613">
    <property type="entry name" value="Heme oxygenase-like"/>
    <property type="match status" value="1"/>
</dbReference>
<evidence type="ECO:0000256" key="1">
    <source>
        <dbReference type="ARBA" id="ARBA00022617"/>
    </source>
</evidence>
<dbReference type="PANTHER" id="PTHR10720:SF0">
    <property type="entry name" value="HEME OXYGENASE"/>
    <property type="match status" value="1"/>
</dbReference>
<keyword evidence="1" id="KW-0349">Heme</keyword>
<dbReference type="Gene3D" id="1.20.910.10">
    <property type="entry name" value="Heme oxygenase-like"/>
    <property type="match status" value="1"/>
</dbReference>
<dbReference type="EMBL" id="HBFQ01051096">
    <property type="protein sequence ID" value="CAD8862067.1"/>
    <property type="molecule type" value="Transcribed_RNA"/>
</dbReference>
<dbReference type="AlphaFoldDB" id="A0A7S1FDS0"/>
<gene>
    <name evidence="4" type="ORF">NSCI0253_LOCUS36422</name>
</gene>
<dbReference type="InterPro" id="IPR002051">
    <property type="entry name" value="Haem_Oase"/>
</dbReference>
<evidence type="ECO:0000313" key="4">
    <source>
        <dbReference type="EMBL" id="CAD8862067.1"/>
    </source>
</evidence>
<keyword evidence="2" id="KW-0479">Metal-binding</keyword>
<protein>
    <submittedName>
        <fullName evidence="4">Uncharacterized protein</fullName>
    </submittedName>
</protein>
<proteinExistence type="predicted"/>
<dbReference type="GO" id="GO:0006788">
    <property type="term" value="P:heme oxidation"/>
    <property type="evidence" value="ECO:0007669"/>
    <property type="project" value="InterPro"/>
</dbReference>
<sequence length="285" mass="31358">MGTFAKRLRQLQGMYQRGRRAVVFESESRNIMRTTAANKLPGSLSLALDDTLKQGHDLRTFGLGTLASMASRGRYARLTASMHAIYSAMEDELDRVTCKSSLAVHMMWSEHGDILRRSSSLKLDLEDVAEELPRSARKSPATEEYVAGIKRAGEADRSTGGARLLGHVYCRYFADLFGGQMLAMPYRLAVSLPAGAPRHFSFALPPLEADGTNGGRRALIEEVYQNLNRSGTLLTSEAHDAVIAEAVQAFQYNIKLFGEEPMCVDAVRGTLNICTGYAGSKLRCW</sequence>
<reference evidence="4" key="1">
    <citation type="submission" date="2021-01" db="EMBL/GenBank/DDBJ databases">
        <authorList>
            <person name="Corre E."/>
            <person name="Pelletier E."/>
            <person name="Niang G."/>
            <person name="Scheremetjew M."/>
            <person name="Finn R."/>
            <person name="Kale V."/>
            <person name="Holt S."/>
            <person name="Cochrane G."/>
            <person name="Meng A."/>
            <person name="Brown T."/>
            <person name="Cohen L."/>
        </authorList>
    </citation>
    <scope>NUCLEOTIDE SEQUENCE</scope>
</reference>
<dbReference type="GO" id="GO:0046872">
    <property type="term" value="F:metal ion binding"/>
    <property type="evidence" value="ECO:0007669"/>
    <property type="project" value="UniProtKB-KW"/>
</dbReference>
<dbReference type="GO" id="GO:0004392">
    <property type="term" value="F:heme oxygenase (decyclizing) activity"/>
    <property type="evidence" value="ECO:0007669"/>
    <property type="project" value="InterPro"/>
</dbReference>
<dbReference type="Pfam" id="PF01126">
    <property type="entry name" value="Heme_oxygenase"/>
    <property type="match status" value="1"/>
</dbReference>
<name>A0A7S1FDS0_NOCSC</name>
<evidence type="ECO:0000256" key="3">
    <source>
        <dbReference type="ARBA" id="ARBA00023004"/>
    </source>
</evidence>
<dbReference type="InterPro" id="IPR016084">
    <property type="entry name" value="Haem_Oase-like_multi-hlx"/>
</dbReference>
<dbReference type="PANTHER" id="PTHR10720">
    <property type="entry name" value="HEME OXYGENASE"/>
    <property type="match status" value="1"/>
</dbReference>
<keyword evidence="3" id="KW-0408">Iron</keyword>
<organism evidence="4">
    <name type="scientific">Noctiluca scintillans</name>
    <name type="common">Sea sparkle</name>
    <name type="synonym">Red tide dinoflagellate</name>
    <dbReference type="NCBI Taxonomy" id="2966"/>
    <lineage>
        <taxon>Eukaryota</taxon>
        <taxon>Sar</taxon>
        <taxon>Alveolata</taxon>
        <taxon>Dinophyceae</taxon>
        <taxon>Noctilucales</taxon>
        <taxon>Noctilucaceae</taxon>
        <taxon>Noctiluca</taxon>
    </lineage>
</organism>
<dbReference type="InterPro" id="IPR016053">
    <property type="entry name" value="Haem_Oase-like"/>
</dbReference>
<accession>A0A7S1FDS0</accession>
<evidence type="ECO:0000256" key="2">
    <source>
        <dbReference type="ARBA" id="ARBA00022723"/>
    </source>
</evidence>